<keyword evidence="2" id="KW-1185">Reference proteome</keyword>
<dbReference type="Pfam" id="PF07799">
    <property type="entry name" value="DUF1643"/>
    <property type="match status" value="1"/>
</dbReference>
<dbReference type="Proteomes" id="UP000037854">
    <property type="component" value="Unassembled WGS sequence"/>
</dbReference>
<dbReference type="RefSeq" id="WP_060669130.1">
    <property type="nucleotide sequence ID" value="NZ_LGTK01000077.1"/>
</dbReference>
<feature type="non-terminal residue" evidence="1">
    <location>
        <position position="174"/>
    </location>
</feature>
<evidence type="ECO:0008006" key="3">
    <source>
        <dbReference type="Google" id="ProtNLM"/>
    </source>
</evidence>
<comment type="caution">
    <text evidence="1">The sequence shown here is derived from an EMBL/GenBank/DDBJ whole genome shotgun (WGS) entry which is preliminary data.</text>
</comment>
<protein>
    <recommendedName>
        <fullName evidence="3">DUF1643 domain-containing protein</fullName>
    </recommendedName>
</protein>
<organism evidence="1 2">
    <name type="scientific">Oceanobacillus caeni</name>
    <dbReference type="NCBI Taxonomy" id="405946"/>
    <lineage>
        <taxon>Bacteria</taxon>
        <taxon>Bacillati</taxon>
        <taxon>Bacillota</taxon>
        <taxon>Bacilli</taxon>
        <taxon>Bacillales</taxon>
        <taxon>Bacillaceae</taxon>
        <taxon>Oceanobacillus</taxon>
    </lineage>
</organism>
<evidence type="ECO:0000313" key="1">
    <source>
        <dbReference type="EMBL" id="KPH71351.1"/>
    </source>
</evidence>
<accession>A0ABR5MG39</accession>
<sequence>MAESYPTYVKTPTDCKTIKIRGTEIRSRRYLKAELKNKYHNKILFILMNPSKAGRKISDKTINKCAHTSFYDLSELKIGHLSIVNVYPFYESNSSKLQEALVTVRNTSMHFYYKELIENLKAIYLEIEMADFVVLCTGGMPDNIINKDEYQILINTIHSYVETLKGTVYLGKSV</sequence>
<reference evidence="1 2" key="1">
    <citation type="submission" date="2015-07" db="EMBL/GenBank/DDBJ databases">
        <title>High-quality draft genome sequence of Oceanobacillus caeni HM6, a bacillus isolated from a human feces.</title>
        <authorList>
            <person name="Kumar J."/>
            <person name="Verma M.K."/>
            <person name="Pandey R."/>
            <person name="Bhambi M."/>
            <person name="Chauhan N."/>
        </authorList>
    </citation>
    <scope>NUCLEOTIDE SEQUENCE [LARGE SCALE GENOMIC DNA]</scope>
    <source>
        <strain evidence="1 2">HM6</strain>
    </source>
</reference>
<evidence type="ECO:0000313" key="2">
    <source>
        <dbReference type="Proteomes" id="UP000037854"/>
    </source>
</evidence>
<proteinExistence type="predicted"/>
<gene>
    <name evidence="1" type="ORF">AFL42_15430</name>
</gene>
<dbReference type="InterPro" id="IPR012441">
    <property type="entry name" value="DUF1643"/>
</dbReference>
<dbReference type="EMBL" id="LGTK01000077">
    <property type="protein sequence ID" value="KPH71351.1"/>
    <property type="molecule type" value="Genomic_DNA"/>
</dbReference>
<name>A0ABR5MG39_9BACI</name>